<accession>A0A3S4ZGX3</accession>
<protein>
    <submittedName>
        <fullName evidence="2">Uncharacterized protein</fullName>
    </submittedName>
</protein>
<feature type="compositionally biased region" description="Polar residues" evidence="1">
    <location>
        <begin position="73"/>
        <end position="85"/>
    </location>
</feature>
<feature type="region of interest" description="Disordered" evidence="1">
    <location>
        <begin position="72"/>
        <end position="94"/>
    </location>
</feature>
<name>A0A3S4ZGX3_9PLAT</name>
<sequence length="94" mass="9471">MGFEEFINIDPQASATISDPVASVPSALNDLLGLDLLSISTDLVPDTTPTLPIQPSPAPIVEAYSSPPGGLLASTSKASANQTASGKPLTGIIP</sequence>
<proteinExistence type="predicted"/>
<comment type="caution">
    <text evidence="2">The sequence shown here is derived from an EMBL/GenBank/DDBJ whole genome shotgun (WGS) entry which is preliminary data.</text>
</comment>
<evidence type="ECO:0000313" key="3">
    <source>
        <dbReference type="Proteomes" id="UP000784294"/>
    </source>
</evidence>
<evidence type="ECO:0000313" key="2">
    <source>
        <dbReference type="EMBL" id="VEL11255.1"/>
    </source>
</evidence>
<organism evidence="2 3">
    <name type="scientific">Protopolystoma xenopodis</name>
    <dbReference type="NCBI Taxonomy" id="117903"/>
    <lineage>
        <taxon>Eukaryota</taxon>
        <taxon>Metazoa</taxon>
        <taxon>Spiralia</taxon>
        <taxon>Lophotrochozoa</taxon>
        <taxon>Platyhelminthes</taxon>
        <taxon>Monogenea</taxon>
        <taxon>Polyopisthocotylea</taxon>
        <taxon>Polystomatidea</taxon>
        <taxon>Polystomatidae</taxon>
        <taxon>Protopolystoma</taxon>
    </lineage>
</organism>
<dbReference type="Proteomes" id="UP000784294">
    <property type="component" value="Unassembled WGS sequence"/>
</dbReference>
<reference evidence="2" key="1">
    <citation type="submission" date="2018-11" db="EMBL/GenBank/DDBJ databases">
        <authorList>
            <consortium name="Pathogen Informatics"/>
        </authorList>
    </citation>
    <scope>NUCLEOTIDE SEQUENCE</scope>
</reference>
<dbReference type="AlphaFoldDB" id="A0A3S4ZGX3"/>
<dbReference type="EMBL" id="CAAALY010011275">
    <property type="protein sequence ID" value="VEL11255.1"/>
    <property type="molecule type" value="Genomic_DNA"/>
</dbReference>
<gene>
    <name evidence="2" type="ORF">PXEA_LOCUS4695</name>
</gene>
<keyword evidence="3" id="KW-1185">Reference proteome</keyword>
<evidence type="ECO:0000256" key="1">
    <source>
        <dbReference type="SAM" id="MobiDB-lite"/>
    </source>
</evidence>